<sequence length="29" mass="3191">MNIVCYCLNFSTPVAFAVCQTLLIIADVQ</sequence>
<name>A0A0E9Q163_ANGAN</name>
<evidence type="ECO:0000313" key="1">
    <source>
        <dbReference type="EMBL" id="JAH10080.1"/>
    </source>
</evidence>
<dbReference type="EMBL" id="GBXM01071990">
    <property type="protein sequence ID" value="JAH36587.1"/>
    <property type="molecule type" value="Transcribed_RNA"/>
</dbReference>
<dbReference type="EMBL" id="GBXM01098497">
    <property type="protein sequence ID" value="JAH10080.1"/>
    <property type="molecule type" value="Transcribed_RNA"/>
</dbReference>
<proteinExistence type="predicted"/>
<reference evidence="1" key="1">
    <citation type="submission" date="2014-11" db="EMBL/GenBank/DDBJ databases">
        <authorList>
            <person name="Amaro Gonzalez C."/>
        </authorList>
    </citation>
    <scope>NUCLEOTIDE SEQUENCE</scope>
</reference>
<reference evidence="1" key="2">
    <citation type="journal article" date="2015" name="Fish Shellfish Immunol.">
        <title>Early steps in the European eel (Anguilla anguilla)-Vibrio vulnificus interaction in the gills: Role of the RtxA13 toxin.</title>
        <authorList>
            <person name="Callol A."/>
            <person name="Pajuelo D."/>
            <person name="Ebbesson L."/>
            <person name="Teles M."/>
            <person name="MacKenzie S."/>
            <person name="Amaro C."/>
        </authorList>
    </citation>
    <scope>NUCLEOTIDE SEQUENCE</scope>
</reference>
<protein>
    <submittedName>
        <fullName evidence="1">Uncharacterized protein</fullName>
    </submittedName>
</protein>
<organism evidence="1">
    <name type="scientific">Anguilla anguilla</name>
    <name type="common">European freshwater eel</name>
    <name type="synonym">Muraena anguilla</name>
    <dbReference type="NCBI Taxonomy" id="7936"/>
    <lineage>
        <taxon>Eukaryota</taxon>
        <taxon>Metazoa</taxon>
        <taxon>Chordata</taxon>
        <taxon>Craniata</taxon>
        <taxon>Vertebrata</taxon>
        <taxon>Euteleostomi</taxon>
        <taxon>Actinopterygii</taxon>
        <taxon>Neopterygii</taxon>
        <taxon>Teleostei</taxon>
        <taxon>Anguilliformes</taxon>
        <taxon>Anguillidae</taxon>
        <taxon>Anguilla</taxon>
    </lineage>
</organism>
<dbReference type="AlphaFoldDB" id="A0A0E9Q163"/>
<accession>A0A0E9Q163</accession>